<evidence type="ECO:0000313" key="2">
    <source>
        <dbReference type="Proteomes" id="UP000033818"/>
    </source>
</evidence>
<protein>
    <submittedName>
        <fullName evidence="1">Uncharacterized protein</fullName>
    </submittedName>
</protein>
<comment type="caution">
    <text evidence="1">The sequence shown here is derived from an EMBL/GenBank/DDBJ whole genome shotgun (WGS) entry which is preliminary data.</text>
</comment>
<name>A0A0G1PXP0_9BACT</name>
<dbReference type="Proteomes" id="UP000033818">
    <property type="component" value="Unassembled WGS sequence"/>
</dbReference>
<dbReference type="AlphaFoldDB" id="A0A0G1PXP0"/>
<reference evidence="1 2" key="1">
    <citation type="journal article" date="2015" name="Nature">
        <title>rRNA introns, odd ribosomes, and small enigmatic genomes across a large radiation of phyla.</title>
        <authorList>
            <person name="Brown C.T."/>
            <person name="Hug L.A."/>
            <person name="Thomas B.C."/>
            <person name="Sharon I."/>
            <person name="Castelle C.J."/>
            <person name="Singh A."/>
            <person name="Wilkins M.J."/>
            <person name="Williams K.H."/>
            <person name="Banfield J.F."/>
        </authorList>
    </citation>
    <scope>NUCLEOTIDE SEQUENCE [LARGE SCALE GENOMIC DNA]</scope>
</reference>
<proteinExistence type="predicted"/>
<accession>A0A0G1PXP0</accession>
<organism evidence="1 2">
    <name type="scientific">Candidatus Azambacteria bacterium GW2011_GWB2_46_37</name>
    <dbReference type="NCBI Taxonomy" id="1618618"/>
    <lineage>
        <taxon>Bacteria</taxon>
        <taxon>Candidatus Azamiibacteriota</taxon>
    </lineage>
</organism>
<dbReference type="EMBL" id="LCMO01000047">
    <property type="protein sequence ID" value="KKU37549.1"/>
    <property type="molecule type" value="Genomic_DNA"/>
</dbReference>
<sequence length="93" mass="10454">MSGQETEFMKQAVQKIVELTRENKIQWRESYLRTFKTTVGDFAVEFNCISSGGIDLKISAAEFRRDQSEEGPDGLSAHLLLKELVEAATAKTK</sequence>
<gene>
    <name evidence="1" type="ORF">UX53_C0047G0005</name>
</gene>
<evidence type="ECO:0000313" key="1">
    <source>
        <dbReference type="EMBL" id="KKU37549.1"/>
    </source>
</evidence>